<dbReference type="AlphaFoldDB" id="A0A8S0SJ14"/>
<evidence type="ECO:0000313" key="1">
    <source>
        <dbReference type="EMBL" id="CAA2992616.1"/>
    </source>
</evidence>
<gene>
    <name evidence="1" type="ORF">OLEA9_A073716</name>
</gene>
<accession>A0A8S0SJ14</accession>
<dbReference type="Gramene" id="OE9A073716T1">
    <property type="protein sequence ID" value="OE9A073716C1"/>
    <property type="gene ID" value="OE9A073716"/>
</dbReference>
<organism evidence="1 2">
    <name type="scientific">Olea europaea subsp. europaea</name>
    <dbReference type="NCBI Taxonomy" id="158383"/>
    <lineage>
        <taxon>Eukaryota</taxon>
        <taxon>Viridiplantae</taxon>
        <taxon>Streptophyta</taxon>
        <taxon>Embryophyta</taxon>
        <taxon>Tracheophyta</taxon>
        <taxon>Spermatophyta</taxon>
        <taxon>Magnoliopsida</taxon>
        <taxon>eudicotyledons</taxon>
        <taxon>Gunneridae</taxon>
        <taxon>Pentapetalae</taxon>
        <taxon>asterids</taxon>
        <taxon>lamiids</taxon>
        <taxon>Lamiales</taxon>
        <taxon>Oleaceae</taxon>
        <taxon>Oleeae</taxon>
        <taxon>Olea</taxon>
    </lineage>
</organism>
<sequence length="106" mass="12037">MFGNEESSRVIKNAENHYKQRHQEFGNLKNKAFSDNEDEGYWTDGDLIAQVGNAGPCWENWNETHNASHVTDISSGEIIDIEVTMAFKCPKCRRAVRVHANLTGKK</sequence>
<reference evidence="1 2" key="1">
    <citation type="submission" date="2019-12" db="EMBL/GenBank/DDBJ databases">
        <authorList>
            <person name="Alioto T."/>
            <person name="Alioto T."/>
            <person name="Gomez Garrido J."/>
        </authorList>
    </citation>
    <scope>NUCLEOTIDE SEQUENCE [LARGE SCALE GENOMIC DNA]</scope>
</reference>
<keyword evidence="2" id="KW-1185">Reference proteome</keyword>
<proteinExistence type="predicted"/>
<dbReference type="Proteomes" id="UP000594638">
    <property type="component" value="Unassembled WGS sequence"/>
</dbReference>
<comment type="caution">
    <text evidence="1">The sequence shown here is derived from an EMBL/GenBank/DDBJ whole genome shotgun (WGS) entry which is preliminary data.</text>
</comment>
<name>A0A8S0SJ14_OLEEU</name>
<protein>
    <submittedName>
        <fullName evidence="1">Uncharacterized protein</fullName>
    </submittedName>
</protein>
<evidence type="ECO:0000313" key="2">
    <source>
        <dbReference type="Proteomes" id="UP000594638"/>
    </source>
</evidence>
<dbReference type="EMBL" id="CACTIH010005439">
    <property type="protein sequence ID" value="CAA2992616.1"/>
    <property type="molecule type" value="Genomic_DNA"/>
</dbReference>